<feature type="region of interest" description="Disordered" evidence="11">
    <location>
        <begin position="190"/>
        <end position="294"/>
    </location>
</feature>
<evidence type="ECO:0000256" key="2">
    <source>
        <dbReference type="ARBA" id="ARBA00022475"/>
    </source>
</evidence>
<dbReference type="HAMAP" id="MF_00454">
    <property type="entry name" value="FluC"/>
    <property type="match status" value="1"/>
</dbReference>
<reference evidence="12 13" key="1">
    <citation type="submission" date="2020-12" db="EMBL/GenBank/DDBJ databases">
        <title>Brachybacterium sp. MASK1Z-5, whole genome shotgun sequence.</title>
        <authorList>
            <person name="Tuo L."/>
        </authorList>
    </citation>
    <scope>NUCLEOTIDE SEQUENCE [LARGE SCALE GENOMIC DNA]</scope>
    <source>
        <strain evidence="12 13">MASK1Z-5</strain>
    </source>
</reference>
<keyword evidence="2 10" id="KW-1003">Cell membrane</keyword>
<evidence type="ECO:0000256" key="7">
    <source>
        <dbReference type="ARBA" id="ARBA00035120"/>
    </source>
</evidence>
<feature type="transmembrane region" description="Helical" evidence="10">
    <location>
        <begin position="132"/>
        <end position="159"/>
    </location>
</feature>
<comment type="subcellular location">
    <subcellularLocation>
        <location evidence="1 10">Cell membrane</location>
        <topology evidence="1 10">Multi-pass membrane protein</topology>
    </subcellularLocation>
</comment>
<keyword evidence="13" id="KW-1185">Reference proteome</keyword>
<dbReference type="InterPro" id="IPR003691">
    <property type="entry name" value="FluC"/>
</dbReference>
<feature type="compositionally biased region" description="Low complexity" evidence="11">
    <location>
        <begin position="222"/>
        <end position="243"/>
    </location>
</feature>
<comment type="catalytic activity">
    <reaction evidence="8">
        <text>fluoride(in) = fluoride(out)</text>
        <dbReference type="Rhea" id="RHEA:76159"/>
        <dbReference type="ChEBI" id="CHEBI:17051"/>
    </reaction>
    <physiologicalReaction direction="left-to-right" evidence="8">
        <dbReference type="Rhea" id="RHEA:76160"/>
    </physiologicalReaction>
</comment>
<keyword evidence="10" id="KW-0406">Ion transport</keyword>
<evidence type="ECO:0000313" key="13">
    <source>
        <dbReference type="Proteomes" id="UP000612352"/>
    </source>
</evidence>
<dbReference type="EMBL" id="JAEDAJ010000006">
    <property type="protein sequence ID" value="MBK0332001.1"/>
    <property type="molecule type" value="Genomic_DNA"/>
</dbReference>
<evidence type="ECO:0000256" key="4">
    <source>
        <dbReference type="ARBA" id="ARBA00022989"/>
    </source>
</evidence>
<evidence type="ECO:0000256" key="9">
    <source>
        <dbReference type="ARBA" id="ARBA00049940"/>
    </source>
</evidence>
<keyword evidence="5 10" id="KW-0472">Membrane</keyword>
<gene>
    <name evidence="10" type="primary">fluC</name>
    <name evidence="10" type="synonym">crcB</name>
    <name evidence="12" type="ORF">I8D64_11385</name>
</gene>
<name>A0ABS1BBH2_9MICO</name>
<dbReference type="Proteomes" id="UP000612352">
    <property type="component" value="Unassembled WGS sequence"/>
</dbReference>
<evidence type="ECO:0000256" key="11">
    <source>
        <dbReference type="SAM" id="MobiDB-lite"/>
    </source>
</evidence>
<evidence type="ECO:0000256" key="3">
    <source>
        <dbReference type="ARBA" id="ARBA00022692"/>
    </source>
</evidence>
<feature type="compositionally biased region" description="Pro residues" evidence="11">
    <location>
        <begin position="259"/>
        <end position="272"/>
    </location>
</feature>
<feature type="compositionally biased region" description="Low complexity" evidence="11">
    <location>
        <begin position="191"/>
        <end position="208"/>
    </location>
</feature>
<feature type="transmembrane region" description="Helical" evidence="10">
    <location>
        <begin position="35"/>
        <end position="53"/>
    </location>
</feature>
<protein>
    <recommendedName>
        <fullName evidence="10">Fluoride-specific ion channel FluC</fullName>
    </recommendedName>
</protein>
<evidence type="ECO:0000256" key="6">
    <source>
        <dbReference type="ARBA" id="ARBA00023303"/>
    </source>
</evidence>
<evidence type="ECO:0000313" key="12">
    <source>
        <dbReference type="EMBL" id="MBK0332001.1"/>
    </source>
</evidence>
<evidence type="ECO:0000256" key="1">
    <source>
        <dbReference type="ARBA" id="ARBA00004651"/>
    </source>
</evidence>
<comment type="function">
    <text evidence="9 10">Fluoride-specific ion channel. Important for reducing fluoride concentration in the cell, thus reducing its toxicity.</text>
</comment>
<keyword evidence="10" id="KW-0813">Transport</keyword>
<comment type="caution">
    <text evidence="12">The sequence shown here is derived from an EMBL/GenBank/DDBJ whole genome shotgun (WGS) entry which is preliminary data.</text>
</comment>
<feature type="transmembrane region" description="Helical" evidence="10">
    <location>
        <begin position="102"/>
        <end position="120"/>
    </location>
</feature>
<feature type="transmembrane region" description="Helical" evidence="10">
    <location>
        <begin position="73"/>
        <end position="90"/>
    </location>
</feature>
<keyword evidence="4 10" id="KW-1133">Transmembrane helix</keyword>
<keyword evidence="6 10" id="KW-0407">Ion channel</keyword>
<feature type="region of interest" description="Disordered" evidence="11">
    <location>
        <begin position="1"/>
        <end position="25"/>
    </location>
</feature>
<proteinExistence type="inferred from homology"/>
<accession>A0ABS1BBH2</accession>
<comment type="caution">
    <text evidence="10">Lacks conserved residue(s) required for the propagation of feature annotation.</text>
</comment>
<evidence type="ECO:0000256" key="5">
    <source>
        <dbReference type="ARBA" id="ARBA00023136"/>
    </source>
</evidence>
<dbReference type="Pfam" id="PF02537">
    <property type="entry name" value="CRCB"/>
    <property type="match status" value="1"/>
</dbReference>
<sequence length="294" mass="30301">MRTVEMEAVSVTAEEEDAETLTSGPGLPPLSWQRTMLLVACGGVAGGVLRELLTLLMPTIQTPTLIEVPRSTLLVNVLGCVGLGILTGLLERQPDAPRWMRPLLGIGFLEGFTIYSGVVLEGSAMIGADFPALAFVYGAITLFGAICGVLLGLGLAGLLHRRGIRLGTHPFAGGRVPRCDLPARSRRFSRVRAGTASGAASGMRAGADADPEGADPEGGGAEALTPEPDASDAPAPVPSLDAPGDAEVHTTLSSATPAAPSPRPSSPSPHPDAPASERPSIRRPMERPSEGEGR</sequence>
<organism evidence="12 13">
    <name type="scientific">Brachybacterium halotolerans</name>
    <dbReference type="NCBI Taxonomy" id="2795215"/>
    <lineage>
        <taxon>Bacteria</taxon>
        <taxon>Bacillati</taxon>
        <taxon>Actinomycetota</taxon>
        <taxon>Actinomycetes</taxon>
        <taxon>Micrococcales</taxon>
        <taxon>Dermabacteraceae</taxon>
        <taxon>Brachybacterium</taxon>
    </lineage>
</organism>
<comment type="similarity">
    <text evidence="7 10">Belongs to the fluoride channel Fluc/FEX (TC 1.A.43) family.</text>
</comment>
<feature type="compositionally biased region" description="Basic and acidic residues" evidence="11">
    <location>
        <begin position="279"/>
        <end position="294"/>
    </location>
</feature>
<evidence type="ECO:0000256" key="10">
    <source>
        <dbReference type="HAMAP-Rule" id="MF_00454"/>
    </source>
</evidence>
<evidence type="ECO:0000256" key="8">
    <source>
        <dbReference type="ARBA" id="ARBA00035585"/>
    </source>
</evidence>
<keyword evidence="3 10" id="KW-0812">Transmembrane</keyword>